<comment type="caution">
    <text evidence="1">The sequence shown here is derived from an EMBL/GenBank/DDBJ whole genome shotgun (WGS) entry which is preliminary data.</text>
</comment>
<dbReference type="Proteomes" id="UP001222325">
    <property type="component" value="Unassembled WGS sequence"/>
</dbReference>
<reference evidence="1" key="1">
    <citation type="submission" date="2023-03" db="EMBL/GenBank/DDBJ databases">
        <title>Massive genome expansion in bonnet fungi (Mycena s.s.) driven by repeated elements and novel gene families across ecological guilds.</title>
        <authorList>
            <consortium name="Lawrence Berkeley National Laboratory"/>
            <person name="Harder C.B."/>
            <person name="Miyauchi S."/>
            <person name="Viragh M."/>
            <person name="Kuo A."/>
            <person name="Thoen E."/>
            <person name="Andreopoulos B."/>
            <person name="Lu D."/>
            <person name="Skrede I."/>
            <person name="Drula E."/>
            <person name="Henrissat B."/>
            <person name="Morin E."/>
            <person name="Kohler A."/>
            <person name="Barry K."/>
            <person name="LaButti K."/>
            <person name="Morin E."/>
            <person name="Salamov A."/>
            <person name="Lipzen A."/>
            <person name="Mereny Z."/>
            <person name="Hegedus B."/>
            <person name="Baldrian P."/>
            <person name="Stursova M."/>
            <person name="Weitz H."/>
            <person name="Taylor A."/>
            <person name="Grigoriev I.V."/>
            <person name="Nagy L.G."/>
            <person name="Martin F."/>
            <person name="Kauserud H."/>
        </authorList>
    </citation>
    <scope>NUCLEOTIDE SEQUENCE</scope>
    <source>
        <strain evidence="1">CBHHK173m</strain>
    </source>
</reference>
<evidence type="ECO:0000313" key="3">
    <source>
        <dbReference type="Proteomes" id="UP001222325"/>
    </source>
</evidence>
<keyword evidence="3" id="KW-1185">Reference proteome</keyword>
<name>A0AAD6UIG9_9AGAR</name>
<accession>A0AAD6UIG9</accession>
<evidence type="ECO:0000313" key="2">
    <source>
        <dbReference type="EMBL" id="KAJ7100055.1"/>
    </source>
</evidence>
<proteinExistence type="predicted"/>
<dbReference type="AlphaFoldDB" id="A0AAD6UIG9"/>
<dbReference type="EMBL" id="JARJCN010000006">
    <property type="protein sequence ID" value="KAJ7100055.1"/>
    <property type="molecule type" value="Genomic_DNA"/>
</dbReference>
<gene>
    <name evidence="1" type="ORF">B0H15DRAFT_1018363</name>
    <name evidence="2" type="ORF">B0H15DRAFT_1018366</name>
</gene>
<dbReference type="EMBL" id="JARJCN010000006">
    <property type="protein sequence ID" value="KAJ7100051.1"/>
    <property type="molecule type" value="Genomic_DNA"/>
</dbReference>
<protein>
    <submittedName>
        <fullName evidence="1">Uncharacterized protein</fullName>
    </submittedName>
</protein>
<evidence type="ECO:0000313" key="1">
    <source>
        <dbReference type="EMBL" id="KAJ7100051.1"/>
    </source>
</evidence>
<sequence length="254" mass="28353">MSPVPVTARQRPCASGPVAFLAPASSSAFGSIFGLPTSGLMQMRAPISGSRASATHQSFIISRTSTLCYASRARDMALESLPVPEPAPEFRLDFWASREQREMSGALPRVSSAHRAHRALPFLTRFSSFPRPVPPLRRAEKQVQPPMRRRGLPILIRYFALPPPSRFDADVPPPRYSGPIFRVPVAALMRATSRFAFFVFPLLARCVRAVLGIQTRFSAMFPPPGMRLMRRRGPPIFIQYFALPRPSRFDARHP</sequence>
<organism evidence="1 3">
    <name type="scientific">Mycena belliarum</name>
    <dbReference type="NCBI Taxonomy" id="1033014"/>
    <lineage>
        <taxon>Eukaryota</taxon>
        <taxon>Fungi</taxon>
        <taxon>Dikarya</taxon>
        <taxon>Basidiomycota</taxon>
        <taxon>Agaricomycotina</taxon>
        <taxon>Agaricomycetes</taxon>
        <taxon>Agaricomycetidae</taxon>
        <taxon>Agaricales</taxon>
        <taxon>Marasmiineae</taxon>
        <taxon>Mycenaceae</taxon>
        <taxon>Mycena</taxon>
    </lineage>
</organism>